<keyword evidence="2" id="KW-1185">Reference proteome</keyword>
<accession>A0ABU7F398</accession>
<dbReference type="Proteomes" id="UP001352852">
    <property type="component" value="Unassembled WGS sequence"/>
</dbReference>
<proteinExistence type="predicted"/>
<sequence length="105" mass="12405">MKDTIRTNCSPRISLVLVIQKDVTVSDYRQIHFSLITVELLLLLQRETTEQQARVVMSQYVMWSLGQTYVRGFVSNESRIQRVKKVTGKGHRRRGRYEITYSRAW</sequence>
<gene>
    <name evidence="1" type="ORF">CHARACLAT_014124</name>
</gene>
<dbReference type="EMBL" id="JAHUTJ010074822">
    <property type="protein sequence ID" value="MED6293780.1"/>
    <property type="molecule type" value="Genomic_DNA"/>
</dbReference>
<protein>
    <submittedName>
        <fullName evidence="1">Uncharacterized protein</fullName>
    </submittedName>
</protein>
<name>A0ABU7F398_9TELE</name>
<evidence type="ECO:0000313" key="1">
    <source>
        <dbReference type="EMBL" id="MED6293780.1"/>
    </source>
</evidence>
<organism evidence="1 2">
    <name type="scientific">Characodon lateralis</name>
    <dbReference type="NCBI Taxonomy" id="208331"/>
    <lineage>
        <taxon>Eukaryota</taxon>
        <taxon>Metazoa</taxon>
        <taxon>Chordata</taxon>
        <taxon>Craniata</taxon>
        <taxon>Vertebrata</taxon>
        <taxon>Euteleostomi</taxon>
        <taxon>Actinopterygii</taxon>
        <taxon>Neopterygii</taxon>
        <taxon>Teleostei</taxon>
        <taxon>Neoteleostei</taxon>
        <taxon>Acanthomorphata</taxon>
        <taxon>Ovalentaria</taxon>
        <taxon>Atherinomorphae</taxon>
        <taxon>Cyprinodontiformes</taxon>
        <taxon>Goodeidae</taxon>
        <taxon>Characodon</taxon>
    </lineage>
</organism>
<comment type="caution">
    <text evidence="1">The sequence shown here is derived from an EMBL/GenBank/DDBJ whole genome shotgun (WGS) entry which is preliminary data.</text>
</comment>
<evidence type="ECO:0000313" key="2">
    <source>
        <dbReference type="Proteomes" id="UP001352852"/>
    </source>
</evidence>
<reference evidence="1 2" key="1">
    <citation type="submission" date="2021-06" db="EMBL/GenBank/DDBJ databases">
        <authorList>
            <person name="Palmer J.M."/>
        </authorList>
    </citation>
    <scope>NUCLEOTIDE SEQUENCE [LARGE SCALE GENOMIC DNA]</scope>
    <source>
        <strain evidence="1 2">CL_MEX2019</strain>
        <tissue evidence="1">Muscle</tissue>
    </source>
</reference>